<name>A0ABW5WME8_9FLAO</name>
<keyword evidence="2" id="KW-1185">Reference proteome</keyword>
<dbReference type="EMBL" id="JBHUOV010000001">
    <property type="protein sequence ID" value="MFD2823426.1"/>
    <property type="molecule type" value="Genomic_DNA"/>
</dbReference>
<dbReference type="RefSeq" id="WP_183487164.1">
    <property type="nucleotide sequence ID" value="NZ_JBHUOV010000001.1"/>
</dbReference>
<evidence type="ECO:0000313" key="1">
    <source>
        <dbReference type="EMBL" id="MFD2823426.1"/>
    </source>
</evidence>
<organism evidence="1 2">
    <name type="scientific">Lacinutrix iliipiscaria</name>
    <dbReference type="NCBI Taxonomy" id="1230532"/>
    <lineage>
        <taxon>Bacteria</taxon>
        <taxon>Pseudomonadati</taxon>
        <taxon>Bacteroidota</taxon>
        <taxon>Flavobacteriia</taxon>
        <taxon>Flavobacteriales</taxon>
        <taxon>Flavobacteriaceae</taxon>
        <taxon>Lacinutrix</taxon>
    </lineage>
</organism>
<dbReference type="Proteomes" id="UP001597533">
    <property type="component" value="Unassembled WGS sequence"/>
</dbReference>
<accession>A0ABW5WME8</accession>
<sequence>MSYSAFVVCNCYQKGKTVEPPHKEYIKFDEDGLFLDIPNDLWDKNEKKVLQMDSDFDNWKNSACEHEEMELCYEYLSNTLGMVEFKGVIERLGGKEKFPILSKFLPTANGGTLPAKFTPEVLKEIDEFEKQKLNENRILLFEVSTNELKATVNAETYLIFVLTAYNKNNYGIDKDGFFILENVKENDQEVSYVVFRSKNFIQKYISIDKFMFIDKKTNNSFICNVGLHPHESNPKKEYEFLIKENTVKIVDEYKYMTEPLKKLAEASMESGNPIHWC</sequence>
<proteinExistence type="predicted"/>
<reference evidence="2" key="1">
    <citation type="journal article" date="2019" name="Int. J. Syst. Evol. Microbiol.">
        <title>The Global Catalogue of Microorganisms (GCM) 10K type strain sequencing project: providing services to taxonomists for standard genome sequencing and annotation.</title>
        <authorList>
            <consortium name="The Broad Institute Genomics Platform"/>
            <consortium name="The Broad Institute Genome Sequencing Center for Infectious Disease"/>
            <person name="Wu L."/>
            <person name="Ma J."/>
        </authorList>
    </citation>
    <scope>NUCLEOTIDE SEQUENCE [LARGE SCALE GENOMIC DNA]</scope>
    <source>
        <strain evidence="2">KCTC 32141</strain>
    </source>
</reference>
<comment type="caution">
    <text evidence="1">The sequence shown here is derived from an EMBL/GenBank/DDBJ whole genome shotgun (WGS) entry which is preliminary data.</text>
</comment>
<protein>
    <submittedName>
        <fullName evidence="1">Uncharacterized protein</fullName>
    </submittedName>
</protein>
<evidence type="ECO:0000313" key="2">
    <source>
        <dbReference type="Proteomes" id="UP001597533"/>
    </source>
</evidence>
<gene>
    <name evidence="1" type="ORF">ACFS5M_07070</name>
</gene>